<accession>A0A074JNI5</accession>
<feature type="domain" description="HTH tetR-type" evidence="5">
    <location>
        <begin position="30"/>
        <end position="90"/>
    </location>
</feature>
<dbReference type="Gene3D" id="1.10.10.60">
    <property type="entry name" value="Homeodomain-like"/>
    <property type="match status" value="1"/>
</dbReference>
<keyword evidence="2 4" id="KW-0238">DNA-binding</keyword>
<reference evidence="6 7" key="1">
    <citation type="submission" date="2013-07" db="EMBL/GenBank/DDBJ databases">
        <title>Thioclava pacifica DSM 10166 Genome Sequencing.</title>
        <authorList>
            <person name="Lai Q."/>
            <person name="Shao Z."/>
        </authorList>
    </citation>
    <scope>NUCLEOTIDE SEQUENCE [LARGE SCALE GENOMIC DNA]</scope>
    <source>
        <strain evidence="6 7">DSM 10166</strain>
    </source>
</reference>
<dbReference type="InterPro" id="IPR001647">
    <property type="entry name" value="HTH_TetR"/>
</dbReference>
<evidence type="ECO:0000313" key="7">
    <source>
        <dbReference type="Proteomes" id="UP000027432"/>
    </source>
</evidence>
<dbReference type="Pfam" id="PF00440">
    <property type="entry name" value="TetR_N"/>
    <property type="match status" value="1"/>
</dbReference>
<dbReference type="AlphaFoldDB" id="A0A074JNI5"/>
<evidence type="ECO:0000256" key="2">
    <source>
        <dbReference type="ARBA" id="ARBA00023125"/>
    </source>
</evidence>
<dbReference type="STRING" id="1353537.TP2_13795"/>
<evidence type="ECO:0000313" key="6">
    <source>
        <dbReference type="EMBL" id="KEO50957.1"/>
    </source>
</evidence>
<dbReference type="SUPFAM" id="SSF46689">
    <property type="entry name" value="Homeodomain-like"/>
    <property type="match status" value="1"/>
</dbReference>
<evidence type="ECO:0000256" key="4">
    <source>
        <dbReference type="PROSITE-ProRule" id="PRU00335"/>
    </source>
</evidence>
<protein>
    <recommendedName>
        <fullName evidence="5">HTH tetR-type domain-containing protein</fullName>
    </recommendedName>
</protein>
<evidence type="ECO:0000259" key="5">
    <source>
        <dbReference type="PROSITE" id="PS50977"/>
    </source>
</evidence>
<organism evidence="6 7">
    <name type="scientific">Thioclava pacifica DSM 10166</name>
    <dbReference type="NCBI Taxonomy" id="1353537"/>
    <lineage>
        <taxon>Bacteria</taxon>
        <taxon>Pseudomonadati</taxon>
        <taxon>Pseudomonadota</taxon>
        <taxon>Alphaproteobacteria</taxon>
        <taxon>Rhodobacterales</taxon>
        <taxon>Paracoccaceae</taxon>
        <taxon>Thioclava</taxon>
    </lineage>
</organism>
<feature type="DNA-binding region" description="H-T-H motif" evidence="4">
    <location>
        <begin position="53"/>
        <end position="72"/>
    </location>
</feature>
<gene>
    <name evidence="6" type="ORF">TP2_13795</name>
</gene>
<dbReference type="InterPro" id="IPR050109">
    <property type="entry name" value="HTH-type_TetR-like_transc_reg"/>
</dbReference>
<sequence>MQPQRVTSDMPILSYPAHLATISAGRPKGERTRAQIQIAACSVLDRSGPQDLTISAICEKAGVSNGTFYLYFPDRTVLLDTLLSDFALFVQKVMRAASAAQPEAAPRAATRAYVDLFEQNRGLMRCLVHHIDAFPEASAAFQRLNREWIETVVSAVERRMQQDGRTETIAHDELMRRAYALGGMVDQYLSSLLLSRDPTLVALSSDREATLETLSLIWERGMMP</sequence>
<comment type="caution">
    <text evidence="6">The sequence shown here is derived from an EMBL/GenBank/DDBJ whole genome shotgun (WGS) entry which is preliminary data.</text>
</comment>
<dbReference type="PROSITE" id="PS50977">
    <property type="entry name" value="HTH_TETR_2"/>
    <property type="match status" value="1"/>
</dbReference>
<dbReference type="RefSeq" id="WP_240473782.1">
    <property type="nucleotide sequence ID" value="NZ_AUND01000040.1"/>
</dbReference>
<keyword evidence="1" id="KW-0805">Transcription regulation</keyword>
<name>A0A074JNI5_9RHOB</name>
<dbReference type="GO" id="GO:0000976">
    <property type="term" value="F:transcription cis-regulatory region binding"/>
    <property type="evidence" value="ECO:0007669"/>
    <property type="project" value="TreeGrafter"/>
</dbReference>
<dbReference type="Proteomes" id="UP000027432">
    <property type="component" value="Unassembled WGS sequence"/>
</dbReference>
<dbReference type="EMBL" id="AUND01000040">
    <property type="protein sequence ID" value="KEO50957.1"/>
    <property type="molecule type" value="Genomic_DNA"/>
</dbReference>
<dbReference type="InterPro" id="IPR036271">
    <property type="entry name" value="Tet_transcr_reg_TetR-rel_C_sf"/>
</dbReference>
<keyword evidence="7" id="KW-1185">Reference proteome</keyword>
<evidence type="ECO:0000256" key="3">
    <source>
        <dbReference type="ARBA" id="ARBA00023163"/>
    </source>
</evidence>
<dbReference type="SUPFAM" id="SSF48498">
    <property type="entry name" value="Tetracyclin repressor-like, C-terminal domain"/>
    <property type="match status" value="1"/>
</dbReference>
<dbReference type="PANTHER" id="PTHR30055:SF234">
    <property type="entry name" value="HTH-TYPE TRANSCRIPTIONAL REGULATOR BETI"/>
    <property type="match status" value="1"/>
</dbReference>
<dbReference type="Gene3D" id="1.10.357.10">
    <property type="entry name" value="Tetracycline Repressor, domain 2"/>
    <property type="match status" value="1"/>
</dbReference>
<evidence type="ECO:0000256" key="1">
    <source>
        <dbReference type="ARBA" id="ARBA00023015"/>
    </source>
</evidence>
<dbReference type="InterPro" id="IPR009057">
    <property type="entry name" value="Homeodomain-like_sf"/>
</dbReference>
<keyword evidence="3" id="KW-0804">Transcription</keyword>
<proteinExistence type="predicted"/>
<dbReference type="eggNOG" id="COG1309">
    <property type="taxonomic scope" value="Bacteria"/>
</dbReference>
<dbReference type="PANTHER" id="PTHR30055">
    <property type="entry name" value="HTH-TYPE TRANSCRIPTIONAL REGULATOR RUTR"/>
    <property type="match status" value="1"/>
</dbReference>
<dbReference type="GO" id="GO:0003700">
    <property type="term" value="F:DNA-binding transcription factor activity"/>
    <property type="evidence" value="ECO:0007669"/>
    <property type="project" value="TreeGrafter"/>
</dbReference>